<dbReference type="SUPFAM" id="SSF103575">
    <property type="entry name" value="Plexin repeat"/>
    <property type="match status" value="1"/>
</dbReference>
<evidence type="ECO:0000313" key="17">
    <source>
        <dbReference type="EMBL" id="KAI9553631.1"/>
    </source>
</evidence>
<reference evidence="17 18" key="1">
    <citation type="submission" date="2022-05" db="EMBL/GenBank/DDBJ databases">
        <title>A multi-omics perspective on studying reproductive biology in Daphnia sinensis.</title>
        <authorList>
            <person name="Jia J."/>
        </authorList>
    </citation>
    <scope>NUCLEOTIDE SEQUENCE [LARGE SCALE GENOMIC DNA]</scope>
    <source>
        <strain evidence="17 18">WSL</strain>
    </source>
</reference>
<organism evidence="17 18">
    <name type="scientific">Daphnia sinensis</name>
    <dbReference type="NCBI Taxonomy" id="1820382"/>
    <lineage>
        <taxon>Eukaryota</taxon>
        <taxon>Metazoa</taxon>
        <taxon>Ecdysozoa</taxon>
        <taxon>Arthropoda</taxon>
        <taxon>Crustacea</taxon>
        <taxon>Branchiopoda</taxon>
        <taxon>Diplostraca</taxon>
        <taxon>Cladocera</taxon>
        <taxon>Anomopoda</taxon>
        <taxon>Daphniidae</taxon>
        <taxon>Daphnia</taxon>
        <taxon>Daphnia similis group</taxon>
    </lineage>
</organism>
<evidence type="ECO:0000256" key="15">
    <source>
        <dbReference type="SAM" id="Phobius"/>
    </source>
</evidence>
<evidence type="ECO:0000256" key="4">
    <source>
        <dbReference type="ARBA" id="ARBA00022692"/>
    </source>
</evidence>
<dbReference type="InterPro" id="IPR027231">
    <property type="entry name" value="Semaphorin"/>
</dbReference>
<evidence type="ECO:0000259" key="16">
    <source>
        <dbReference type="PROSITE" id="PS51004"/>
    </source>
</evidence>
<evidence type="ECO:0000256" key="13">
    <source>
        <dbReference type="PROSITE-ProRule" id="PRU00352"/>
    </source>
</evidence>
<dbReference type="Pfam" id="PF01437">
    <property type="entry name" value="PSI"/>
    <property type="match status" value="1"/>
</dbReference>
<keyword evidence="18" id="KW-1185">Reference proteome</keyword>
<keyword evidence="10" id="KW-0325">Glycoprotein</keyword>
<evidence type="ECO:0000256" key="10">
    <source>
        <dbReference type="ARBA" id="ARBA00023180"/>
    </source>
</evidence>
<evidence type="ECO:0000256" key="7">
    <source>
        <dbReference type="ARBA" id="ARBA00022989"/>
    </source>
</evidence>
<evidence type="ECO:0000256" key="11">
    <source>
        <dbReference type="ARBA" id="ARBA00074143"/>
    </source>
</evidence>
<dbReference type="EMBL" id="WJBH02000009">
    <property type="protein sequence ID" value="KAI9553631.1"/>
    <property type="molecule type" value="Genomic_DNA"/>
</dbReference>
<keyword evidence="5" id="KW-0221">Differentiation</keyword>
<dbReference type="CDD" id="cd11237">
    <property type="entry name" value="Sema_1A"/>
    <property type="match status" value="1"/>
</dbReference>
<feature type="region of interest" description="Disordered" evidence="14">
    <location>
        <begin position="634"/>
        <end position="670"/>
    </location>
</feature>
<dbReference type="SUPFAM" id="SSF101912">
    <property type="entry name" value="Sema domain"/>
    <property type="match status" value="1"/>
</dbReference>
<dbReference type="FunFam" id="3.30.1680.10:FF:000016">
    <property type="entry name" value="Putative Semaphorin-6B"/>
    <property type="match status" value="1"/>
</dbReference>
<keyword evidence="7 15" id="KW-1133">Transmembrane helix</keyword>
<keyword evidence="9" id="KW-1015">Disulfide bond</keyword>
<comment type="similarity">
    <text evidence="2">Belongs to the semaphorin family.</text>
</comment>
<dbReference type="SMART" id="SM00630">
    <property type="entry name" value="Sema"/>
    <property type="match status" value="1"/>
</dbReference>
<dbReference type="GO" id="GO:0030215">
    <property type="term" value="F:semaphorin receptor binding"/>
    <property type="evidence" value="ECO:0007669"/>
    <property type="project" value="InterPro"/>
</dbReference>
<evidence type="ECO:0000313" key="18">
    <source>
        <dbReference type="Proteomes" id="UP000820818"/>
    </source>
</evidence>
<evidence type="ECO:0000256" key="3">
    <source>
        <dbReference type="ARBA" id="ARBA00022473"/>
    </source>
</evidence>
<feature type="compositionally biased region" description="Low complexity" evidence="14">
    <location>
        <begin position="634"/>
        <end position="667"/>
    </location>
</feature>
<feature type="domain" description="Sema" evidence="16">
    <location>
        <begin position="60"/>
        <end position="528"/>
    </location>
</feature>
<evidence type="ECO:0000256" key="8">
    <source>
        <dbReference type="ARBA" id="ARBA00023136"/>
    </source>
</evidence>
<evidence type="ECO:0000256" key="12">
    <source>
        <dbReference type="ARBA" id="ARBA00083066"/>
    </source>
</evidence>
<feature type="region of interest" description="Disordered" evidence="14">
    <location>
        <begin position="1"/>
        <end position="21"/>
    </location>
</feature>
<dbReference type="GO" id="GO:0007411">
    <property type="term" value="P:axon guidance"/>
    <property type="evidence" value="ECO:0007669"/>
    <property type="project" value="TreeGrafter"/>
</dbReference>
<dbReference type="GO" id="GO:0030335">
    <property type="term" value="P:positive regulation of cell migration"/>
    <property type="evidence" value="ECO:0007669"/>
    <property type="project" value="TreeGrafter"/>
</dbReference>
<accession>A0AAD5L0F6</accession>
<protein>
    <recommendedName>
        <fullName evidence="11">Semaphorin-1A</fullName>
    </recommendedName>
    <alternativeName>
        <fullName evidence="12">Semaphorin-I</fullName>
    </alternativeName>
</protein>
<dbReference type="InterPro" id="IPR015943">
    <property type="entry name" value="WD40/YVTN_repeat-like_dom_sf"/>
</dbReference>
<dbReference type="FunFam" id="2.130.10.10:FF:000346">
    <property type="entry name" value="Sema-1a, isoform D"/>
    <property type="match status" value="1"/>
</dbReference>
<dbReference type="Gene3D" id="3.30.1680.10">
    <property type="entry name" value="ligand-binding face of the semaphorins, domain 2"/>
    <property type="match status" value="1"/>
</dbReference>
<keyword evidence="6" id="KW-0524">Neurogenesis</keyword>
<dbReference type="PANTHER" id="PTHR11036:SF127">
    <property type="entry name" value="SEMAPHORIN-1A"/>
    <property type="match status" value="1"/>
</dbReference>
<dbReference type="InterPro" id="IPR036352">
    <property type="entry name" value="Semap_dom_sf"/>
</dbReference>
<dbReference type="PROSITE" id="PS51004">
    <property type="entry name" value="SEMA"/>
    <property type="match status" value="1"/>
</dbReference>
<comment type="caution">
    <text evidence="17">The sequence shown here is derived from an EMBL/GenBank/DDBJ whole genome shotgun (WGS) entry which is preliminary data.</text>
</comment>
<dbReference type="Proteomes" id="UP000820818">
    <property type="component" value="Linkage Group LG9"/>
</dbReference>
<keyword evidence="8 15" id="KW-0472">Membrane</keyword>
<evidence type="ECO:0000256" key="2">
    <source>
        <dbReference type="ARBA" id="ARBA00009492"/>
    </source>
</evidence>
<keyword evidence="4 15" id="KW-0812">Transmembrane</keyword>
<evidence type="ECO:0000256" key="6">
    <source>
        <dbReference type="ARBA" id="ARBA00022902"/>
    </source>
</evidence>
<dbReference type="SMART" id="SM00423">
    <property type="entry name" value="PSI"/>
    <property type="match status" value="1"/>
</dbReference>
<evidence type="ECO:0000256" key="9">
    <source>
        <dbReference type="ARBA" id="ARBA00023157"/>
    </source>
</evidence>
<feature type="compositionally biased region" description="Basic and acidic residues" evidence="14">
    <location>
        <begin position="1"/>
        <end position="11"/>
    </location>
</feature>
<comment type="subcellular location">
    <subcellularLocation>
        <location evidence="1">Membrane</location>
    </subcellularLocation>
</comment>
<dbReference type="GO" id="GO:0045499">
    <property type="term" value="F:chemorepellent activity"/>
    <property type="evidence" value="ECO:0007669"/>
    <property type="project" value="TreeGrafter"/>
</dbReference>
<comment type="caution">
    <text evidence="13">Lacks conserved residue(s) required for the propagation of feature annotation.</text>
</comment>
<feature type="transmembrane region" description="Helical" evidence="15">
    <location>
        <begin position="732"/>
        <end position="754"/>
    </location>
</feature>
<dbReference type="PANTHER" id="PTHR11036">
    <property type="entry name" value="SEMAPHORIN"/>
    <property type="match status" value="1"/>
</dbReference>
<dbReference type="GO" id="GO:0005886">
    <property type="term" value="C:plasma membrane"/>
    <property type="evidence" value="ECO:0007669"/>
    <property type="project" value="TreeGrafter"/>
</dbReference>
<evidence type="ECO:0000256" key="14">
    <source>
        <dbReference type="SAM" id="MobiDB-lite"/>
    </source>
</evidence>
<dbReference type="InterPro" id="IPR016201">
    <property type="entry name" value="PSI"/>
</dbReference>
<keyword evidence="3" id="KW-0217">Developmental protein</keyword>
<gene>
    <name evidence="17" type="ORF">GHT06_021553</name>
</gene>
<dbReference type="Gene3D" id="2.130.10.10">
    <property type="entry name" value="YVTN repeat-like/Quinoprotein amine dehydrogenase"/>
    <property type="match status" value="1"/>
</dbReference>
<sequence>MASSDQMERRRSSQAMPSTSSTSFCQRRTVFRPRLPSLLPLCYLMAAVSCWTLVHAGWQDDILPRRSITLAAEQVQRFHGNHSHPDHFKLLETNGDSILVGARNIIYNLSLNEMTENRAQRVEWYPASTHREMCLVKGKSEDDCQNYIRVLARINDEEMLVCGTNAYNPLCRRYGRNASGVEVLREFSGKGLSPYDPNHNSTAVFSDGELYAGTVSDFSGLDPLIYKDPLRTEQYDFKHLNAPNFVSSVADGDYVYFFLRETAVEYINCGKTVYSRVGRVCKNDKGGPHRWSNRWTSFLKSRLNCSLPGDFPFYFDEIQSTSDVVEGTYGHRTERLIYGVFTTPENSIYGSAICAFRLQDVMDSFDGAFKEQTSMNANWLPVSGNDVPEPRPGQCVNDSRTLPEVTLNFIKSHSLMDESVPAFYGVPLVTHTSLKYKFTKLAVDPQVRTADGKTYDILIIGTDKGKVIRAINTESYDSVSKVRPVIIEEIKVFETEAAITNLRVVPQTDKMGPRLIVVSNDEIQTIPLHRCYTDSVITCSECVALQDPYCAWNAATSRCVTVASVAPTAQSALIQSIFTGYSDQCPDNAIVKTKNRTPSSPTAETVVPEEPLCAPCQCPCATSAAEAAAATESLISSTTATPDTTTTGSSTASTTTSSTTISFSSTTWPSPRRLHQGLDVELETNVIVEEGEHKRPYIEPGHDVFDDNVINAAGPKVGASQSSFGIYTAETFTIAVVVSCFASLVVGFLSGLMFSRRCKMGDSFASSSGGFNGAPYLEQRRLSRLNETNGSCNEPSKMNNFVDSLNSAVLKMANEKNNANANNTTSTLDLKPAVQKVKKTYV</sequence>
<proteinExistence type="inferred from homology"/>
<evidence type="ECO:0000256" key="5">
    <source>
        <dbReference type="ARBA" id="ARBA00022782"/>
    </source>
</evidence>
<dbReference type="GO" id="GO:0071526">
    <property type="term" value="P:semaphorin-plexin signaling pathway"/>
    <property type="evidence" value="ECO:0007669"/>
    <property type="project" value="TreeGrafter"/>
</dbReference>
<dbReference type="InterPro" id="IPR002165">
    <property type="entry name" value="Plexin_repeat"/>
</dbReference>
<evidence type="ECO:0000256" key="1">
    <source>
        <dbReference type="ARBA" id="ARBA00004370"/>
    </source>
</evidence>
<name>A0AAD5L0F6_9CRUS</name>
<dbReference type="AlphaFoldDB" id="A0AAD5L0F6"/>
<dbReference type="InterPro" id="IPR042068">
    <property type="entry name" value="SEM1A_sema_dom"/>
</dbReference>
<dbReference type="Pfam" id="PF01403">
    <property type="entry name" value="Sema"/>
    <property type="match status" value="1"/>
</dbReference>
<dbReference type="InterPro" id="IPR001627">
    <property type="entry name" value="Semap_dom"/>
</dbReference>